<reference evidence="1 2" key="1">
    <citation type="submission" date="2018-11" db="EMBL/GenBank/DDBJ databases">
        <title>Complete genome sequence of Paenibacillus baekrokdamisoli strain KCTC 33723.</title>
        <authorList>
            <person name="Kang S.W."/>
            <person name="Lee K.C."/>
            <person name="Kim K.K."/>
            <person name="Kim J.S."/>
            <person name="Kim D.S."/>
            <person name="Ko S.H."/>
            <person name="Yang S.H."/>
            <person name="Lee J.S."/>
        </authorList>
    </citation>
    <scope>NUCLEOTIDE SEQUENCE [LARGE SCALE GENOMIC DNA]</scope>
    <source>
        <strain evidence="1 2">KCTC 33723</strain>
    </source>
</reference>
<keyword evidence="2" id="KW-1185">Reference proteome</keyword>
<accession>A0A3G9IVV9</accession>
<dbReference type="KEGG" id="pbk:Back11_43150"/>
<gene>
    <name evidence="1" type="ORF">Back11_43150</name>
</gene>
<dbReference type="RefSeq" id="WP_125661896.1">
    <property type="nucleotide sequence ID" value="NZ_AP019308.1"/>
</dbReference>
<dbReference type="OrthoDB" id="1631118at2"/>
<dbReference type="AlphaFoldDB" id="A0A3G9IVV9"/>
<dbReference type="EMBL" id="AP019308">
    <property type="protein sequence ID" value="BBH22970.1"/>
    <property type="molecule type" value="Genomic_DNA"/>
</dbReference>
<evidence type="ECO:0000313" key="2">
    <source>
        <dbReference type="Proteomes" id="UP000275368"/>
    </source>
</evidence>
<evidence type="ECO:0000313" key="1">
    <source>
        <dbReference type="EMBL" id="BBH22970.1"/>
    </source>
</evidence>
<organism evidence="1 2">
    <name type="scientific">Paenibacillus baekrokdamisoli</name>
    <dbReference type="NCBI Taxonomy" id="1712516"/>
    <lineage>
        <taxon>Bacteria</taxon>
        <taxon>Bacillati</taxon>
        <taxon>Bacillota</taxon>
        <taxon>Bacilli</taxon>
        <taxon>Bacillales</taxon>
        <taxon>Paenibacillaceae</taxon>
        <taxon>Paenibacillus</taxon>
    </lineage>
</organism>
<dbReference type="Proteomes" id="UP000275368">
    <property type="component" value="Chromosome"/>
</dbReference>
<protein>
    <submittedName>
        <fullName evidence="1">Uncharacterized protein</fullName>
    </submittedName>
</protein>
<proteinExistence type="predicted"/>
<sequence length="212" mass="24528">MNLFQMRLDSHGVKRMAEFLKNNFVGMDWPGIGDLENVSKDELKKRLAYINYVEGQELLDQLEEVSTFVHVMQDGDYLLVTDKDAVHLGDLGDYYYLDRFNTEEDEEAAAANLCHRRGVTWIKSLLREELHAELQQFLIHPVAVAKFERSISQEQLERWMSKSNESKQEAGSPMCVDAQTIEEALDILRKAMRSEDVDRRERAAIAILQYAK</sequence>
<name>A0A3G9IVV9_9BACL</name>